<dbReference type="Proteomes" id="UP000494106">
    <property type="component" value="Unassembled WGS sequence"/>
</dbReference>
<organism evidence="1 2">
    <name type="scientific">Arctia plantaginis</name>
    <name type="common">Wood tiger moth</name>
    <name type="synonym">Phalaena plantaginis</name>
    <dbReference type="NCBI Taxonomy" id="874455"/>
    <lineage>
        <taxon>Eukaryota</taxon>
        <taxon>Metazoa</taxon>
        <taxon>Ecdysozoa</taxon>
        <taxon>Arthropoda</taxon>
        <taxon>Hexapoda</taxon>
        <taxon>Insecta</taxon>
        <taxon>Pterygota</taxon>
        <taxon>Neoptera</taxon>
        <taxon>Endopterygota</taxon>
        <taxon>Lepidoptera</taxon>
        <taxon>Glossata</taxon>
        <taxon>Ditrysia</taxon>
        <taxon>Noctuoidea</taxon>
        <taxon>Erebidae</taxon>
        <taxon>Arctiinae</taxon>
        <taxon>Arctia</taxon>
    </lineage>
</organism>
<name>A0A8S0ZUK0_ARCPL</name>
<evidence type="ECO:0000313" key="2">
    <source>
        <dbReference type="Proteomes" id="UP000494106"/>
    </source>
</evidence>
<proteinExistence type="predicted"/>
<protein>
    <submittedName>
        <fullName evidence="1">Uncharacterized protein</fullName>
    </submittedName>
</protein>
<dbReference type="AlphaFoldDB" id="A0A8S0ZUK0"/>
<evidence type="ECO:0000313" key="1">
    <source>
        <dbReference type="EMBL" id="CAB3235519.1"/>
    </source>
</evidence>
<reference evidence="1 2" key="1">
    <citation type="submission" date="2020-04" db="EMBL/GenBank/DDBJ databases">
        <authorList>
            <person name="Wallbank WR R."/>
            <person name="Pardo Diaz C."/>
            <person name="Kozak K."/>
            <person name="Martin S."/>
            <person name="Jiggins C."/>
            <person name="Moest M."/>
            <person name="Warren A I."/>
            <person name="Byers J.R.P. K."/>
            <person name="Montejo-Kovacevich G."/>
            <person name="Yen C E."/>
        </authorList>
    </citation>
    <scope>NUCLEOTIDE SEQUENCE [LARGE SCALE GENOMIC DNA]</scope>
</reference>
<accession>A0A8S0ZUK0</accession>
<comment type="caution">
    <text evidence="1">The sequence shown here is derived from an EMBL/GenBank/DDBJ whole genome shotgun (WGS) entry which is preliminary data.</text>
</comment>
<sequence length="71" mass="8128">MGKNNNGLIFDNEKNPFSQFKGTAEFTVNPLGTNSLNILENIFRKLTSCVVKFYSDFVLTRYHTHGNLKNE</sequence>
<keyword evidence="2" id="KW-1185">Reference proteome</keyword>
<dbReference type="EMBL" id="CADEBC010000485">
    <property type="protein sequence ID" value="CAB3235519.1"/>
    <property type="molecule type" value="Genomic_DNA"/>
</dbReference>
<gene>
    <name evidence="1" type="ORF">APLA_LOCUS6173</name>
</gene>